<reference evidence="3" key="1">
    <citation type="submission" date="2016-11" db="EMBL/GenBank/DDBJ databases">
        <authorList>
            <person name="Varghese N."/>
            <person name="Submissions S."/>
        </authorList>
    </citation>
    <scope>NUCLEOTIDE SEQUENCE [LARGE SCALE GENOMIC DNA]</scope>
    <source>
        <strain evidence="3">CGMCC 1.8995</strain>
    </source>
</reference>
<evidence type="ECO:0000256" key="1">
    <source>
        <dbReference type="SAM" id="SignalP"/>
    </source>
</evidence>
<feature type="signal peptide" evidence="1">
    <location>
        <begin position="1"/>
        <end position="18"/>
    </location>
</feature>
<keyword evidence="1" id="KW-0732">Signal</keyword>
<dbReference type="EMBL" id="FQWD01000001">
    <property type="protein sequence ID" value="SHF78264.1"/>
    <property type="molecule type" value="Genomic_DNA"/>
</dbReference>
<gene>
    <name evidence="2" type="ORF">SAMN05216361_0385</name>
</gene>
<name>A0A1M5EGJ5_9ALTE</name>
<dbReference type="STRING" id="634436.SAMN05216361_0385"/>
<protein>
    <recommendedName>
        <fullName evidence="4">MSHA biogenesis protein MshK</fullName>
    </recommendedName>
</protein>
<keyword evidence="3" id="KW-1185">Reference proteome</keyword>
<organism evidence="2 3">
    <name type="scientific">Marisediminitalea aggregata</name>
    <dbReference type="NCBI Taxonomy" id="634436"/>
    <lineage>
        <taxon>Bacteria</taxon>
        <taxon>Pseudomonadati</taxon>
        <taxon>Pseudomonadota</taxon>
        <taxon>Gammaproteobacteria</taxon>
        <taxon>Alteromonadales</taxon>
        <taxon>Alteromonadaceae</taxon>
        <taxon>Marisediminitalea</taxon>
    </lineage>
</organism>
<feature type="chain" id="PRO_5012725408" description="MSHA biogenesis protein MshK" evidence="1">
    <location>
        <begin position="19"/>
        <end position="116"/>
    </location>
</feature>
<dbReference type="RefSeq" id="WP_073316986.1">
    <property type="nucleotide sequence ID" value="NZ_FQWD01000001.1"/>
</dbReference>
<evidence type="ECO:0000313" key="2">
    <source>
        <dbReference type="EMBL" id="SHF78264.1"/>
    </source>
</evidence>
<dbReference type="AlphaFoldDB" id="A0A1M5EGJ5"/>
<evidence type="ECO:0008006" key="4">
    <source>
        <dbReference type="Google" id="ProtNLM"/>
    </source>
</evidence>
<proteinExistence type="predicted"/>
<evidence type="ECO:0000313" key="3">
    <source>
        <dbReference type="Proteomes" id="UP000184520"/>
    </source>
</evidence>
<sequence length="116" mass="12596">MLNKIIVLLAGLSLPVFAQTLEDPTRPSQFTTQTQKATSSSALTLEVNAIMRVGQQRRAVINGKVVTEGQSIQGATVKAIHPYSVDIVQELDGEWVEKTLWVAKSGNVKSNAAENY</sequence>
<dbReference type="Proteomes" id="UP000184520">
    <property type="component" value="Unassembled WGS sequence"/>
</dbReference>
<accession>A0A1M5EGJ5</accession>
<dbReference type="OrthoDB" id="6400929at2"/>